<gene>
    <name evidence="4" type="ORF">FPZ12_001790</name>
</gene>
<dbReference type="RefSeq" id="WP_144753518.1">
    <property type="nucleotide sequence ID" value="NZ_VMNW02000002.1"/>
</dbReference>
<feature type="region of interest" description="Disordered" evidence="1">
    <location>
        <begin position="1"/>
        <end position="21"/>
    </location>
</feature>
<evidence type="ECO:0000256" key="2">
    <source>
        <dbReference type="SAM" id="Phobius"/>
    </source>
</evidence>
<dbReference type="Proteomes" id="UP000319769">
    <property type="component" value="Unassembled WGS sequence"/>
</dbReference>
<proteinExistence type="predicted"/>
<evidence type="ECO:0000256" key="1">
    <source>
        <dbReference type="SAM" id="MobiDB-lite"/>
    </source>
</evidence>
<protein>
    <submittedName>
        <fullName evidence="4">Sensor domain-containing protein</fullName>
    </submittedName>
</protein>
<dbReference type="Pfam" id="PF14032">
    <property type="entry name" value="PknH_C"/>
    <property type="match status" value="1"/>
</dbReference>
<feature type="domain" description="PknH-like extracellular" evidence="3">
    <location>
        <begin position="59"/>
        <end position="234"/>
    </location>
</feature>
<dbReference type="OrthoDB" id="4761399at2"/>
<comment type="caution">
    <text evidence="4">The sequence shown here is derived from an EMBL/GenBank/DDBJ whole genome shotgun (WGS) entry which is preliminary data.</text>
</comment>
<keyword evidence="2" id="KW-0812">Transmembrane</keyword>
<sequence>MATTQVSLSEDEEPGETPGAPRRRPWKVIAIVVAAAVVVAGVVWWVVARRADPPSFVVQGTVQATVLSRDEASVVVGSSLAQGATASAPSAALSAEPDTCVIAVGPASESVYAREWTAFLSTTYQDSAHTVTQVVGLYPGHDTAAAAFGRLEDGIGKCPSAVRKDPGRSSSWVYSVESSSADALVWTAAQDAADGWACYRQARLKGRVLFQVAVCEAGNGRTPAKQIADGALARVAG</sequence>
<name>A0A5N0VLB7_9PSEU</name>
<reference evidence="4" key="1">
    <citation type="submission" date="2019-09" db="EMBL/GenBank/DDBJ databases">
        <authorList>
            <person name="Teo W.F.A."/>
            <person name="Duangmal K."/>
        </authorList>
    </citation>
    <scope>NUCLEOTIDE SEQUENCE [LARGE SCALE GENOMIC DNA]</scope>
    <source>
        <strain evidence="4">K81G1</strain>
    </source>
</reference>
<dbReference type="Gene3D" id="3.40.1000.70">
    <property type="entry name" value="PknH-like extracellular domain"/>
    <property type="match status" value="1"/>
</dbReference>
<feature type="transmembrane region" description="Helical" evidence="2">
    <location>
        <begin position="28"/>
        <end position="47"/>
    </location>
</feature>
<keyword evidence="2" id="KW-1133">Transmembrane helix</keyword>
<evidence type="ECO:0000259" key="3">
    <source>
        <dbReference type="Pfam" id="PF14032"/>
    </source>
</evidence>
<dbReference type="InterPro" id="IPR026954">
    <property type="entry name" value="PknH-like_Extracell"/>
</dbReference>
<dbReference type="EMBL" id="VMNW02000002">
    <property type="protein sequence ID" value="KAA9166323.1"/>
    <property type="molecule type" value="Genomic_DNA"/>
</dbReference>
<evidence type="ECO:0000313" key="4">
    <source>
        <dbReference type="EMBL" id="KAA9166323.1"/>
    </source>
</evidence>
<keyword evidence="2" id="KW-0472">Membrane</keyword>
<organism evidence="4 5">
    <name type="scientific">Amycolatopsis acidicola</name>
    <dbReference type="NCBI Taxonomy" id="2596893"/>
    <lineage>
        <taxon>Bacteria</taxon>
        <taxon>Bacillati</taxon>
        <taxon>Actinomycetota</taxon>
        <taxon>Actinomycetes</taxon>
        <taxon>Pseudonocardiales</taxon>
        <taxon>Pseudonocardiaceae</taxon>
        <taxon>Amycolatopsis</taxon>
    </lineage>
</organism>
<dbReference type="InterPro" id="IPR038232">
    <property type="entry name" value="PknH-like_Extracell_sf"/>
</dbReference>
<dbReference type="AlphaFoldDB" id="A0A5N0VLB7"/>
<keyword evidence="5" id="KW-1185">Reference proteome</keyword>
<accession>A0A5N0VLB7</accession>
<evidence type="ECO:0000313" key="5">
    <source>
        <dbReference type="Proteomes" id="UP000319769"/>
    </source>
</evidence>